<comment type="caution">
    <text evidence="2">The sequence shown here is derived from an EMBL/GenBank/DDBJ whole genome shotgun (WGS) entry which is preliminary data.</text>
</comment>
<evidence type="ECO:0000313" key="2">
    <source>
        <dbReference type="EMBL" id="MBS4077714.1"/>
    </source>
</evidence>
<proteinExistence type="predicted"/>
<gene>
    <name evidence="2" type="ORF">KFS80_05355</name>
</gene>
<dbReference type="InterPro" id="IPR011105">
    <property type="entry name" value="Cell_wall_hydrolase_SleB"/>
</dbReference>
<dbReference type="Gene3D" id="1.10.10.2520">
    <property type="entry name" value="Cell wall hydrolase SleB, domain 1"/>
    <property type="match status" value="1"/>
</dbReference>
<dbReference type="RefSeq" id="WP_159812879.1">
    <property type="nucleotide sequence ID" value="NZ_JAGYHE010000003.1"/>
</dbReference>
<accession>A0ABS5MTT7</accession>
<evidence type="ECO:0000259" key="1">
    <source>
        <dbReference type="Pfam" id="PF07486"/>
    </source>
</evidence>
<dbReference type="EMBL" id="JAGYHF010000002">
    <property type="protein sequence ID" value="MBS4077714.1"/>
    <property type="molecule type" value="Genomic_DNA"/>
</dbReference>
<sequence length="128" mass="14693">MSLNSALLCLAMNIYHESRGEPHSGQVAVAMVTMNRANWDNAKVCEVVYKRRQFSWTQKSRKLPQEPLAWNRAQRIANEVLGGEVEDITDGATHFHAHGVKPVWRLNILKTVRIGEHIFYREVRPPAF</sequence>
<dbReference type="Proteomes" id="UP000676035">
    <property type="component" value="Unassembled WGS sequence"/>
</dbReference>
<protein>
    <submittedName>
        <fullName evidence="2">Cell wall hydrolase</fullName>
    </submittedName>
</protein>
<reference evidence="2 3" key="1">
    <citation type="submission" date="2021-04" db="EMBL/GenBank/DDBJ databases">
        <title>Pseudomonas rustica sp. nov. isolated from raw milk.</title>
        <authorList>
            <person name="Fiedler G."/>
            <person name="Gieschler S."/>
            <person name="Kabisch J."/>
            <person name="Grimmler C."/>
            <person name="Brinks E."/>
            <person name="Wagner N."/>
            <person name="Hetzer B."/>
            <person name="Franz C.M.A.P."/>
            <person name="Boehnlein C."/>
        </authorList>
    </citation>
    <scope>NUCLEOTIDE SEQUENCE [LARGE SCALE GENOMIC DNA]</scope>
    <source>
        <strain evidence="2 3">MBT-4</strain>
    </source>
</reference>
<evidence type="ECO:0000313" key="3">
    <source>
        <dbReference type="Proteomes" id="UP000676035"/>
    </source>
</evidence>
<dbReference type="GO" id="GO:0016787">
    <property type="term" value="F:hydrolase activity"/>
    <property type="evidence" value="ECO:0007669"/>
    <property type="project" value="UniProtKB-KW"/>
</dbReference>
<keyword evidence="2" id="KW-0378">Hydrolase</keyword>
<dbReference type="Pfam" id="PF07486">
    <property type="entry name" value="Hydrolase_2"/>
    <property type="match status" value="1"/>
</dbReference>
<dbReference type="InterPro" id="IPR042047">
    <property type="entry name" value="SleB_dom1"/>
</dbReference>
<name>A0ABS5MTT7_9PSED</name>
<feature type="domain" description="Cell wall hydrolase SleB" evidence="1">
    <location>
        <begin position="20"/>
        <end position="120"/>
    </location>
</feature>
<organism evidence="2 3">
    <name type="scientific">Pseudomonas rustica</name>
    <dbReference type="NCBI Taxonomy" id="2827099"/>
    <lineage>
        <taxon>Bacteria</taxon>
        <taxon>Pseudomonadati</taxon>
        <taxon>Pseudomonadota</taxon>
        <taxon>Gammaproteobacteria</taxon>
        <taxon>Pseudomonadales</taxon>
        <taxon>Pseudomonadaceae</taxon>
        <taxon>Pseudomonas</taxon>
    </lineage>
</organism>
<keyword evidence="3" id="KW-1185">Reference proteome</keyword>